<evidence type="ECO:0000313" key="2">
    <source>
        <dbReference type="Proteomes" id="UP000837857"/>
    </source>
</evidence>
<feature type="non-terminal residue" evidence="1">
    <location>
        <position position="89"/>
    </location>
</feature>
<sequence>MSATTESPQSAEVIALITNLTQQRRTRLGGIHSDWGLGFELALLCTAWPRLRRLSQRLPLSHPADVSADRTATRERHFSKLPRHRRYCV</sequence>
<accession>A0ABN8ILS9</accession>
<dbReference type="EMBL" id="OW152840">
    <property type="protein sequence ID" value="CAH2061710.1"/>
    <property type="molecule type" value="Genomic_DNA"/>
</dbReference>
<evidence type="ECO:0000313" key="1">
    <source>
        <dbReference type="EMBL" id="CAH2061710.1"/>
    </source>
</evidence>
<protein>
    <submittedName>
        <fullName evidence="1">Uncharacterized protein</fullName>
    </submittedName>
</protein>
<reference evidence="1" key="1">
    <citation type="submission" date="2022-03" db="EMBL/GenBank/DDBJ databases">
        <authorList>
            <person name="Martin H S."/>
        </authorList>
    </citation>
    <scope>NUCLEOTIDE SEQUENCE</scope>
</reference>
<proteinExistence type="predicted"/>
<gene>
    <name evidence="1" type="ORF">IPOD504_LOCUS11389</name>
</gene>
<dbReference type="Proteomes" id="UP000837857">
    <property type="component" value="Chromosome 28"/>
</dbReference>
<keyword evidence="2" id="KW-1185">Reference proteome</keyword>
<organism evidence="1 2">
    <name type="scientific">Iphiclides podalirius</name>
    <name type="common">scarce swallowtail</name>
    <dbReference type="NCBI Taxonomy" id="110791"/>
    <lineage>
        <taxon>Eukaryota</taxon>
        <taxon>Metazoa</taxon>
        <taxon>Ecdysozoa</taxon>
        <taxon>Arthropoda</taxon>
        <taxon>Hexapoda</taxon>
        <taxon>Insecta</taxon>
        <taxon>Pterygota</taxon>
        <taxon>Neoptera</taxon>
        <taxon>Endopterygota</taxon>
        <taxon>Lepidoptera</taxon>
        <taxon>Glossata</taxon>
        <taxon>Ditrysia</taxon>
        <taxon>Papilionoidea</taxon>
        <taxon>Papilionidae</taxon>
        <taxon>Papilioninae</taxon>
        <taxon>Iphiclides</taxon>
    </lineage>
</organism>
<name>A0ABN8ILS9_9NEOP</name>